<organism evidence="2 3">
    <name type="scientific">Didymella heteroderae</name>
    <dbReference type="NCBI Taxonomy" id="1769908"/>
    <lineage>
        <taxon>Eukaryota</taxon>
        <taxon>Fungi</taxon>
        <taxon>Dikarya</taxon>
        <taxon>Ascomycota</taxon>
        <taxon>Pezizomycotina</taxon>
        <taxon>Dothideomycetes</taxon>
        <taxon>Pleosporomycetidae</taxon>
        <taxon>Pleosporales</taxon>
        <taxon>Pleosporineae</taxon>
        <taxon>Didymellaceae</taxon>
        <taxon>Didymella</taxon>
    </lineage>
</organism>
<feature type="transmembrane region" description="Helical" evidence="1">
    <location>
        <begin position="6"/>
        <end position="29"/>
    </location>
</feature>
<name>A0A9P4WFG8_9PLEO</name>
<keyword evidence="1" id="KW-0812">Transmembrane</keyword>
<keyword evidence="1" id="KW-0472">Membrane</keyword>
<dbReference type="EMBL" id="SWKV01000263">
    <property type="protein sequence ID" value="KAF3029559.1"/>
    <property type="molecule type" value="Genomic_DNA"/>
</dbReference>
<dbReference type="OrthoDB" id="3799441at2759"/>
<sequence>MALSVEAIVAIVTLFVACPPAFIIIWKLYRRHGSSNKRTDTAYELGVLPSASRQSPHGHLAYYMFTERRVEARVVSSYGQLCTTSDFATDEDA</sequence>
<keyword evidence="3" id="KW-1185">Reference proteome</keyword>
<evidence type="ECO:0000313" key="3">
    <source>
        <dbReference type="Proteomes" id="UP000758155"/>
    </source>
</evidence>
<gene>
    <name evidence="2" type="ORF">E8E12_000198</name>
</gene>
<accession>A0A9P4WFG8</accession>
<dbReference type="AlphaFoldDB" id="A0A9P4WFG8"/>
<keyword evidence="1" id="KW-1133">Transmembrane helix</keyword>
<proteinExistence type="predicted"/>
<evidence type="ECO:0000313" key="2">
    <source>
        <dbReference type="EMBL" id="KAF3029559.1"/>
    </source>
</evidence>
<protein>
    <submittedName>
        <fullName evidence="2">Uncharacterized protein</fullName>
    </submittedName>
</protein>
<evidence type="ECO:0000256" key="1">
    <source>
        <dbReference type="SAM" id="Phobius"/>
    </source>
</evidence>
<comment type="caution">
    <text evidence="2">The sequence shown here is derived from an EMBL/GenBank/DDBJ whole genome shotgun (WGS) entry which is preliminary data.</text>
</comment>
<reference evidence="2" key="1">
    <citation type="submission" date="2019-04" db="EMBL/GenBank/DDBJ databases">
        <title>Sequencing of skin fungus with MAO and IRED activity.</title>
        <authorList>
            <person name="Marsaioli A.J."/>
            <person name="Bonatto J.M.C."/>
            <person name="Reis Junior O."/>
        </authorList>
    </citation>
    <scope>NUCLEOTIDE SEQUENCE</scope>
    <source>
        <strain evidence="2">28M1</strain>
    </source>
</reference>
<dbReference type="Proteomes" id="UP000758155">
    <property type="component" value="Unassembled WGS sequence"/>
</dbReference>